<organism evidence="7 8">
    <name type="scientific">Paucilactobacillus suebicus DSM 5007 = KCTC 3549</name>
    <dbReference type="NCBI Taxonomy" id="1423807"/>
    <lineage>
        <taxon>Bacteria</taxon>
        <taxon>Bacillati</taxon>
        <taxon>Bacillota</taxon>
        <taxon>Bacilli</taxon>
        <taxon>Lactobacillales</taxon>
        <taxon>Lactobacillaceae</taxon>
        <taxon>Paucilactobacillus</taxon>
    </lineage>
</organism>
<dbReference type="Pfam" id="PF00717">
    <property type="entry name" value="Peptidase_S24"/>
    <property type="match status" value="1"/>
</dbReference>
<evidence type="ECO:0000256" key="4">
    <source>
        <dbReference type="ARBA" id="ARBA00023125"/>
    </source>
</evidence>
<dbReference type="InterPro" id="IPR019756">
    <property type="entry name" value="Pept_S26A_signal_pept_1_Ser-AS"/>
</dbReference>
<dbReference type="SUPFAM" id="SSF51306">
    <property type="entry name" value="LexA/Signal peptidase"/>
    <property type="match status" value="1"/>
</dbReference>
<dbReference type="InterPro" id="IPR010982">
    <property type="entry name" value="Lambda_DNA-bd_dom_sf"/>
</dbReference>
<reference evidence="7 8" key="1">
    <citation type="journal article" date="2015" name="Genome Announc.">
        <title>Expanding the biotechnology potential of lactobacilli through comparative genomics of 213 strains and associated genera.</title>
        <authorList>
            <person name="Sun Z."/>
            <person name="Harris H.M."/>
            <person name="McCann A."/>
            <person name="Guo C."/>
            <person name="Argimon S."/>
            <person name="Zhang W."/>
            <person name="Yang X."/>
            <person name="Jeffery I.B."/>
            <person name="Cooney J.C."/>
            <person name="Kagawa T.F."/>
            <person name="Liu W."/>
            <person name="Song Y."/>
            <person name="Salvetti E."/>
            <person name="Wrobel A."/>
            <person name="Rasinkangas P."/>
            <person name="Parkhill J."/>
            <person name="Rea M.C."/>
            <person name="O'Sullivan O."/>
            <person name="Ritari J."/>
            <person name="Douillard F.P."/>
            <person name="Paul Ross R."/>
            <person name="Yang R."/>
            <person name="Briner A.E."/>
            <person name="Felis G.E."/>
            <person name="de Vos W.M."/>
            <person name="Barrangou R."/>
            <person name="Klaenhammer T.R."/>
            <person name="Caufield P.W."/>
            <person name="Cui Y."/>
            <person name="Zhang H."/>
            <person name="O'Toole P.W."/>
        </authorList>
    </citation>
    <scope>NUCLEOTIDE SEQUENCE [LARGE SCALE GENOMIC DNA]</scope>
    <source>
        <strain evidence="7 8">DSM 5007</strain>
    </source>
</reference>
<evidence type="ECO:0000256" key="5">
    <source>
        <dbReference type="ARBA" id="ARBA00023163"/>
    </source>
</evidence>
<dbReference type="CDD" id="cd06529">
    <property type="entry name" value="S24_LexA-like"/>
    <property type="match status" value="1"/>
</dbReference>
<keyword evidence="2" id="KW-0378">Hydrolase</keyword>
<dbReference type="PROSITE" id="PS00501">
    <property type="entry name" value="SPASE_I_1"/>
    <property type="match status" value="1"/>
</dbReference>
<dbReference type="Proteomes" id="UP000051820">
    <property type="component" value="Unassembled WGS sequence"/>
</dbReference>
<accession>A0A0R1VTS7</accession>
<dbReference type="Gene3D" id="1.10.260.40">
    <property type="entry name" value="lambda repressor-like DNA-binding domains"/>
    <property type="match status" value="1"/>
</dbReference>
<keyword evidence="3" id="KW-0805">Transcription regulation</keyword>
<dbReference type="GO" id="GO:0016020">
    <property type="term" value="C:membrane"/>
    <property type="evidence" value="ECO:0007669"/>
    <property type="project" value="InterPro"/>
</dbReference>
<evidence type="ECO:0000256" key="3">
    <source>
        <dbReference type="ARBA" id="ARBA00023015"/>
    </source>
</evidence>
<dbReference type="STRING" id="1423807.FD16_GL001901"/>
<keyword evidence="8" id="KW-1185">Reference proteome</keyword>
<dbReference type="GO" id="GO:0006508">
    <property type="term" value="P:proteolysis"/>
    <property type="evidence" value="ECO:0007669"/>
    <property type="project" value="UniProtKB-KW"/>
</dbReference>
<feature type="domain" description="Peptidase S24/S26A/S26B/S26C" evidence="6">
    <location>
        <begin position="109"/>
        <end position="223"/>
    </location>
</feature>
<dbReference type="InterPro" id="IPR036286">
    <property type="entry name" value="LexA/Signal_pep-like_sf"/>
</dbReference>
<proteinExistence type="predicted"/>
<dbReference type="EMBL" id="AZGF01000049">
    <property type="protein sequence ID" value="KRM09185.1"/>
    <property type="molecule type" value="Genomic_DNA"/>
</dbReference>
<dbReference type="GO" id="GO:0003677">
    <property type="term" value="F:DNA binding"/>
    <property type="evidence" value="ECO:0007669"/>
    <property type="project" value="UniProtKB-KW"/>
</dbReference>
<name>A0A0R1VTS7_9LACO</name>
<dbReference type="InterPro" id="IPR039418">
    <property type="entry name" value="LexA-like"/>
</dbReference>
<comment type="caution">
    <text evidence="7">The sequence shown here is derived from an EMBL/GenBank/DDBJ whole genome shotgun (WGS) entry which is preliminary data.</text>
</comment>
<gene>
    <name evidence="7" type="ORF">FD16_GL001901</name>
</gene>
<evidence type="ECO:0000259" key="6">
    <source>
        <dbReference type="Pfam" id="PF00717"/>
    </source>
</evidence>
<dbReference type="Gene3D" id="2.10.109.10">
    <property type="entry name" value="Umud Fragment, subunit A"/>
    <property type="match status" value="1"/>
</dbReference>
<dbReference type="eggNOG" id="COG2932">
    <property type="taxonomic scope" value="Bacteria"/>
</dbReference>
<dbReference type="PANTHER" id="PTHR40661:SF1">
    <property type="entry name" value="HTH CRO_C1-TYPE DOMAIN-CONTAINING PROTEIN"/>
    <property type="match status" value="1"/>
</dbReference>
<evidence type="ECO:0000256" key="1">
    <source>
        <dbReference type="ARBA" id="ARBA00022670"/>
    </source>
</evidence>
<evidence type="ECO:0000313" key="8">
    <source>
        <dbReference type="Proteomes" id="UP000051820"/>
    </source>
</evidence>
<sequence>MEIKSGNVKSFSESIDLAYTTVRSILSRGVLNAKMENIIKICNGLGINPEDLIDIDGSIISQTTKKMILLNSDRQQNVYNCATHQLSEQNNNVVQLSDYTDNVEHTETVYGAVSAGTGQYLDHEQPEQVVVRGPAPEHDFAVKVVGNSMEPTFNDGQIVYVNRLVDENDVRNNQFVIAEVNGEAFIKKLSFNDDYVRLISLNPNYDDIIIHDYDDFLIRGIVVI</sequence>
<dbReference type="AlphaFoldDB" id="A0A0R1VTS7"/>
<dbReference type="GO" id="GO:0004252">
    <property type="term" value="F:serine-type endopeptidase activity"/>
    <property type="evidence" value="ECO:0007669"/>
    <property type="project" value="InterPro"/>
</dbReference>
<dbReference type="PATRIC" id="fig|1423807.3.peg.1952"/>
<evidence type="ECO:0000256" key="2">
    <source>
        <dbReference type="ARBA" id="ARBA00022801"/>
    </source>
</evidence>
<protein>
    <submittedName>
        <fullName evidence="7">CI-like repressor, phage associated protein</fullName>
    </submittedName>
</protein>
<keyword evidence="1" id="KW-0645">Protease</keyword>
<dbReference type="InterPro" id="IPR015927">
    <property type="entry name" value="Peptidase_S24_S26A/B/C"/>
</dbReference>
<keyword evidence="5" id="KW-0804">Transcription</keyword>
<dbReference type="PANTHER" id="PTHR40661">
    <property type="match status" value="1"/>
</dbReference>
<keyword evidence="4" id="KW-0238">DNA-binding</keyword>
<evidence type="ECO:0000313" key="7">
    <source>
        <dbReference type="EMBL" id="KRM09185.1"/>
    </source>
</evidence>